<accession>K4HZY3</accession>
<reference evidence="1 2" key="1">
    <citation type="submission" date="2012-06" db="EMBL/GenBank/DDBJ databases">
        <authorList>
            <person name="Smith M.C.M."/>
            <person name="Hendrix R."/>
            <person name="Hatfull G.F."/>
        </authorList>
    </citation>
    <scope>NUCLEOTIDE SEQUENCE [LARGE SCALE GENOMIC DNA]</scope>
</reference>
<organism evidence="1 2">
    <name type="scientific">Streptomyces phage R4</name>
    <dbReference type="NCBI Taxonomy" id="10732"/>
    <lineage>
        <taxon>Viruses</taxon>
        <taxon>Duplodnaviria</taxon>
        <taxon>Heunggongvirae</taxon>
        <taxon>Uroviricota</taxon>
        <taxon>Caudoviricetes</taxon>
        <taxon>Arquatrovirinae</taxon>
        <taxon>Arequatrovirus</taxon>
        <taxon>Arequatrovirus R4</taxon>
    </lineage>
</organism>
<keyword evidence="2" id="KW-1185">Reference proteome</keyword>
<proteinExistence type="predicted"/>
<dbReference type="Proteomes" id="UP000008041">
    <property type="component" value="Segment"/>
</dbReference>
<evidence type="ECO:0000313" key="1">
    <source>
        <dbReference type="EMBL" id="AFU62097.1"/>
    </source>
</evidence>
<evidence type="ECO:0000313" key="2">
    <source>
        <dbReference type="Proteomes" id="UP000008041"/>
    </source>
</evidence>
<dbReference type="GeneID" id="13996951"/>
<name>K4HZY3_9CAUD</name>
<gene>
    <name evidence="1" type="ORF">R4_44</name>
</gene>
<dbReference type="RefSeq" id="YP_006990158.1">
    <property type="nucleotide sequence ID" value="NC_019414.1"/>
</dbReference>
<protein>
    <submittedName>
        <fullName evidence="1">Uncharacterized protein</fullName>
    </submittedName>
</protein>
<dbReference type="KEGG" id="vg:13996951"/>
<sequence>MTRPVLPGTPGPTLIDIWSDLVDEEREALLPHLLGQTSADWLSSLLRLHGHDVSATTIRTYRRALRQEGGPSERAA</sequence>
<dbReference type="EMBL" id="JX182370">
    <property type="protein sequence ID" value="AFU62097.1"/>
    <property type="molecule type" value="Genomic_DNA"/>
</dbReference>
<dbReference type="OrthoDB" id="28006at10239"/>